<dbReference type="RefSeq" id="WP_023174191.1">
    <property type="nucleotide sequence ID" value="NC_022600.1"/>
</dbReference>
<dbReference type="GO" id="GO:0006935">
    <property type="term" value="P:chemotaxis"/>
    <property type="evidence" value="ECO:0007669"/>
    <property type="project" value="InterPro"/>
</dbReference>
<evidence type="ECO:0000313" key="2">
    <source>
        <dbReference type="EMBL" id="AGY58981.1"/>
    </source>
</evidence>
<dbReference type="PROSITE" id="PS50851">
    <property type="entry name" value="CHEW"/>
    <property type="match status" value="1"/>
</dbReference>
<organism evidence="2 3">
    <name type="scientific">Gloeobacter kilaueensis (strain ATCC BAA-2537 / CCAP 1431/1 / ULC 316 / JS1)</name>
    <dbReference type="NCBI Taxonomy" id="1183438"/>
    <lineage>
        <taxon>Bacteria</taxon>
        <taxon>Bacillati</taxon>
        <taxon>Cyanobacteriota</taxon>
        <taxon>Cyanophyceae</taxon>
        <taxon>Gloeobacterales</taxon>
        <taxon>Gloeobacteraceae</taxon>
        <taxon>Gloeobacter</taxon>
    </lineage>
</organism>
<dbReference type="Proteomes" id="UP000017396">
    <property type="component" value="Chromosome"/>
</dbReference>
<dbReference type="OrthoDB" id="456080at2"/>
<sequence>MKVLAPATGQAYLTFDLGGSGRYALAASVVCEVIELAACQVTTLPGTPAAVVGIFGRDGELFWLIDPAGPLEGRLITAQRSCWPAIVVNEPAGGRFALAVNAVEAVVSLAAGRSILEPPALLALCCRPD</sequence>
<dbReference type="EMBL" id="CP003587">
    <property type="protein sequence ID" value="AGY58981.1"/>
    <property type="molecule type" value="Genomic_DNA"/>
</dbReference>
<protein>
    <submittedName>
        <fullName evidence="2">CheW protein</fullName>
    </submittedName>
</protein>
<dbReference type="InterPro" id="IPR036061">
    <property type="entry name" value="CheW-like_dom_sf"/>
</dbReference>
<dbReference type="Gene3D" id="2.30.30.40">
    <property type="entry name" value="SH3 Domains"/>
    <property type="match status" value="1"/>
</dbReference>
<evidence type="ECO:0000259" key="1">
    <source>
        <dbReference type="PROSITE" id="PS50851"/>
    </source>
</evidence>
<dbReference type="Gene3D" id="2.40.50.180">
    <property type="entry name" value="CheA-289, Domain 4"/>
    <property type="match status" value="1"/>
</dbReference>
<dbReference type="KEGG" id="glj:GKIL_2735"/>
<gene>
    <name evidence="2" type="ORF">GKIL_2735</name>
</gene>
<evidence type="ECO:0000313" key="3">
    <source>
        <dbReference type="Proteomes" id="UP000017396"/>
    </source>
</evidence>
<dbReference type="STRING" id="1183438.GKIL_2735"/>
<proteinExistence type="predicted"/>
<dbReference type="InterPro" id="IPR002545">
    <property type="entry name" value="CheW-lke_dom"/>
</dbReference>
<dbReference type="GO" id="GO:0007165">
    <property type="term" value="P:signal transduction"/>
    <property type="evidence" value="ECO:0007669"/>
    <property type="project" value="InterPro"/>
</dbReference>
<accession>U5QJ92</accession>
<keyword evidence="3" id="KW-1185">Reference proteome</keyword>
<dbReference type="HOGENOM" id="CLU_1945708_0_0_3"/>
<name>U5QJ92_GLOK1</name>
<reference evidence="2 3" key="1">
    <citation type="journal article" date="2013" name="PLoS ONE">
        <title>Cultivation and Complete Genome Sequencing of Gloeobacter kilaueensis sp. nov., from a Lava Cave in Kilauea Caldera, Hawai'i.</title>
        <authorList>
            <person name="Saw J.H."/>
            <person name="Schatz M."/>
            <person name="Brown M.V."/>
            <person name="Kunkel D.D."/>
            <person name="Foster J.S."/>
            <person name="Shick H."/>
            <person name="Christensen S."/>
            <person name="Hou S."/>
            <person name="Wan X."/>
            <person name="Donachie S.P."/>
        </authorList>
    </citation>
    <scope>NUCLEOTIDE SEQUENCE [LARGE SCALE GENOMIC DNA]</scope>
    <source>
        <strain evidence="3">JS</strain>
    </source>
</reference>
<dbReference type="AlphaFoldDB" id="U5QJ92"/>
<dbReference type="SUPFAM" id="SSF50341">
    <property type="entry name" value="CheW-like"/>
    <property type="match status" value="1"/>
</dbReference>
<dbReference type="Pfam" id="PF01584">
    <property type="entry name" value="CheW"/>
    <property type="match status" value="1"/>
</dbReference>
<feature type="domain" description="CheW-like" evidence="1">
    <location>
        <begin position="9"/>
        <end position="129"/>
    </location>
</feature>